<dbReference type="Proteomes" id="UP001167160">
    <property type="component" value="Unassembled WGS sequence"/>
</dbReference>
<sequence length="107" mass="11587">MPDVMPLVTAVDQLADRLRSLPQSRLRQGAAAHGLDLARELSARAQRLEFPDREPRSVPDEGLFVVADQVAVTGRDLAEAMRTASAHEVAEAVKLVEEAARRCEGTG</sequence>
<comment type="caution">
    <text evidence="1">The sequence shown here is derived from an EMBL/GenBank/DDBJ whole genome shotgun (WGS) entry which is preliminary data.</text>
</comment>
<accession>A0ABT0X9H5</accession>
<keyword evidence="2" id="KW-1185">Reference proteome</keyword>
<evidence type="ECO:0000313" key="1">
    <source>
        <dbReference type="EMBL" id="MCM2579181.1"/>
    </source>
</evidence>
<proteinExistence type="predicted"/>
<reference evidence="1" key="1">
    <citation type="journal article" date="2023" name="Int. J. Syst. Evol. Microbiol.">
        <title>Streptomyces meridianus sp. nov. isolated from brackish water of the Tagus estuary in Alcochete, Portugal.</title>
        <authorList>
            <person name="Santos J.D.N."/>
            <person name="Klimek D."/>
            <person name="Calusinska M."/>
            <person name="Lobo Da Cunha A."/>
            <person name="Catita J."/>
            <person name="Goncalves H."/>
            <person name="Gonzalez I."/>
            <person name="Reyes F."/>
            <person name="Lage O.M."/>
        </authorList>
    </citation>
    <scope>NUCLEOTIDE SEQUENCE</scope>
    <source>
        <strain evidence="1">MTZ3.1</strain>
    </source>
</reference>
<organism evidence="1 2">
    <name type="scientific">Streptomyces meridianus</name>
    <dbReference type="NCBI Taxonomy" id="2938945"/>
    <lineage>
        <taxon>Bacteria</taxon>
        <taxon>Bacillati</taxon>
        <taxon>Actinomycetota</taxon>
        <taxon>Actinomycetes</taxon>
        <taxon>Kitasatosporales</taxon>
        <taxon>Streptomycetaceae</taxon>
        <taxon>Streptomyces</taxon>
    </lineage>
</organism>
<name>A0ABT0X9H5_9ACTN</name>
<protein>
    <submittedName>
        <fullName evidence="1">Uncharacterized protein</fullName>
    </submittedName>
</protein>
<evidence type="ECO:0000313" key="2">
    <source>
        <dbReference type="Proteomes" id="UP001167160"/>
    </source>
</evidence>
<gene>
    <name evidence="1" type="ORF">M1E25_17805</name>
</gene>
<dbReference type="EMBL" id="JAMQGM010000037">
    <property type="protein sequence ID" value="MCM2579181.1"/>
    <property type="molecule type" value="Genomic_DNA"/>
</dbReference>